<dbReference type="Gene3D" id="1.10.10.60">
    <property type="entry name" value="Homeodomain-like"/>
    <property type="match status" value="2"/>
</dbReference>
<dbReference type="RefSeq" id="WP_377563916.1">
    <property type="nucleotide sequence ID" value="NZ_JBHTJZ010000011.1"/>
</dbReference>
<dbReference type="Pfam" id="PF17853">
    <property type="entry name" value="GGDEF_2"/>
    <property type="match status" value="1"/>
</dbReference>
<evidence type="ECO:0000256" key="2">
    <source>
        <dbReference type="ARBA" id="ARBA00023125"/>
    </source>
</evidence>
<proteinExistence type="predicted"/>
<evidence type="ECO:0000313" key="7">
    <source>
        <dbReference type="Proteomes" id="UP001596989"/>
    </source>
</evidence>
<keyword evidence="2" id="KW-0238">DNA-binding</keyword>
<dbReference type="Proteomes" id="UP001596989">
    <property type="component" value="Unassembled WGS sequence"/>
</dbReference>
<dbReference type="InterPro" id="IPR041522">
    <property type="entry name" value="CdaR_GGDEF"/>
</dbReference>
<feature type="transmembrane region" description="Helical" evidence="4">
    <location>
        <begin position="288"/>
        <end position="308"/>
    </location>
</feature>
<protein>
    <submittedName>
        <fullName evidence="6">Helix-turn-helix domain-containing protein</fullName>
    </submittedName>
</protein>
<evidence type="ECO:0000256" key="3">
    <source>
        <dbReference type="ARBA" id="ARBA00023163"/>
    </source>
</evidence>
<organism evidence="6 7">
    <name type="scientific">Paenibacillus chungangensis</name>
    <dbReference type="NCBI Taxonomy" id="696535"/>
    <lineage>
        <taxon>Bacteria</taxon>
        <taxon>Bacillati</taxon>
        <taxon>Bacillota</taxon>
        <taxon>Bacilli</taxon>
        <taxon>Bacillales</taxon>
        <taxon>Paenibacillaceae</taxon>
        <taxon>Paenibacillus</taxon>
    </lineage>
</organism>
<feature type="transmembrane region" description="Helical" evidence="4">
    <location>
        <begin position="12"/>
        <end position="32"/>
    </location>
</feature>
<keyword evidence="4" id="KW-0472">Membrane</keyword>
<name>A0ABW3HQ76_9BACL</name>
<keyword evidence="1" id="KW-0805">Transcription regulation</keyword>
<keyword evidence="3" id="KW-0804">Transcription</keyword>
<evidence type="ECO:0000256" key="4">
    <source>
        <dbReference type="SAM" id="Phobius"/>
    </source>
</evidence>
<dbReference type="PROSITE" id="PS01124">
    <property type="entry name" value="HTH_ARAC_FAMILY_2"/>
    <property type="match status" value="1"/>
</dbReference>
<dbReference type="PANTHER" id="PTHR43280">
    <property type="entry name" value="ARAC-FAMILY TRANSCRIPTIONAL REGULATOR"/>
    <property type="match status" value="1"/>
</dbReference>
<dbReference type="InterPro" id="IPR018060">
    <property type="entry name" value="HTH_AraC"/>
</dbReference>
<keyword evidence="7" id="KW-1185">Reference proteome</keyword>
<dbReference type="PROSITE" id="PS00041">
    <property type="entry name" value="HTH_ARAC_FAMILY_1"/>
    <property type="match status" value="1"/>
</dbReference>
<evidence type="ECO:0000313" key="6">
    <source>
        <dbReference type="EMBL" id="MFD0959685.1"/>
    </source>
</evidence>
<dbReference type="SUPFAM" id="SSF46689">
    <property type="entry name" value="Homeodomain-like"/>
    <property type="match status" value="2"/>
</dbReference>
<evidence type="ECO:0000259" key="5">
    <source>
        <dbReference type="PROSITE" id="PS01124"/>
    </source>
</evidence>
<dbReference type="SMART" id="SM00342">
    <property type="entry name" value="HTH_ARAC"/>
    <property type="match status" value="1"/>
</dbReference>
<dbReference type="InterPro" id="IPR018062">
    <property type="entry name" value="HTH_AraC-typ_CS"/>
</dbReference>
<accession>A0ABW3HQ76</accession>
<dbReference type="EMBL" id="JBHTJZ010000011">
    <property type="protein sequence ID" value="MFD0959685.1"/>
    <property type="molecule type" value="Genomic_DNA"/>
</dbReference>
<reference evidence="7" key="1">
    <citation type="journal article" date="2019" name="Int. J. Syst. Evol. Microbiol.">
        <title>The Global Catalogue of Microorganisms (GCM) 10K type strain sequencing project: providing services to taxonomists for standard genome sequencing and annotation.</title>
        <authorList>
            <consortium name="The Broad Institute Genomics Platform"/>
            <consortium name="The Broad Institute Genome Sequencing Center for Infectious Disease"/>
            <person name="Wu L."/>
            <person name="Ma J."/>
        </authorList>
    </citation>
    <scope>NUCLEOTIDE SEQUENCE [LARGE SCALE GENOMIC DNA]</scope>
    <source>
        <strain evidence="7">CCUG 59129</strain>
    </source>
</reference>
<comment type="caution">
    <text evidence="6">The sequence shown here is derived from an EMBL/GenBank/DDBJ whole genome shotgun (WGS) entry which is preliminary data.</text>
</comment>
<dbReference type="InterPro" id="IPR009057">
    <property type="entry name" value="Homeodomain-like_sf"/>
</dbReference>
<feature type="domain" description="HTH araC/xylS-type" evidence="5">
    <location>
        <begin position="662"/>
        <end position="761"/>
    </location>
</feature>
<dbReference type="PANTHER" id="PTHR43280:SF2">
    <property type="entry name" value="HTH-TYPE TRANSCRIPTIONAL REGULATOR EXSA"/>
    <property type="match status" value="1"/>
</dbReference>
<gene>
    <name evidence="6" type="ORF">ACFQ2I_09810</name>
</gene>
<dbReference type="Pfam" id="PF12833">
    <property type="entry name" value="HTH_18"/>
    <property type="match status" value="1"/>
</dbReference>
<sequence>MEGRSIFVKWLLSYLLILLIPISVSVVVMTQAEKIVDNEVKRTNSALIEQTRQVADAQLKDWAVLHQLLVLDSKVNGFLGATNPLTEFERYNVVQLSKQLKTLYSAHLSLYDIYLYFHESEMIISPSGTYKAQVLYEQIHRYEGMSFSEWKQQVLIQAHHQQVVPMTVHLGGSREKALLLSRSVPSRLDAGATLVLVVAESKLQELLNLDVYGGEMLIIDSSNQLIASSGHTKKLKYDDIPKDGWIVRSIQGKKFVLSSRLSERGDWKYVSLVPRDVFLEKVMTVKRLLLASIFICMILGLPLSYKLVRRQYLPVSRIIGMLDRQDRKERRRVDEFAYIEEAISGVRLENNDLRLKMEGQRPLLQIGMIHKLLKGNWEVGSSELQSIVEWNKIAGGIVEFCSEQFAVMLFRIEASSSEHTAHQPRLQVATTFIVTNVLEELIKSEHQGHIVDLDEHVVCLVNFTNIKDEEAAEAFMLQVAEHANTFLMERYNISFIAGVSDLHHGISEISVAYEEAQHAIESALLVANAGYVLTYSRLPSRASSYHYSLAIEQKLMNCVKSGDNEKVQLIIKEMIGETFVEEGLPLPLAKCLFFDMMSTALKLSDELSYMGNDEWTRTKDEALSNLLASTTVPDMMHQLLEVFTRMCIVVQKHRNTESGIQDEIATYVNQNYTDPNLSISSIAEHFGMNGAYLSRIFKERLGISLHDYITKLRISCVKKLLQTAELTLNDIAEQTGYTNANTLIRSFKKYEGITPGQYKLTIK</sequence>
<evidence type="ECO:0000256" key="1">
    <source>
        <dbReference type="ARBA" id="ARBA00023015"/>
    </source>
</evidence>
<keyword evidence="4" id="KW-1133">Transmembrane helix</keyword>
<keyword evidence="4" id="KW-0812">Transmembrane</keyword>